<dbReference type="PANTHER" id="PTHR10015">
    <property type="entry name" value="HEAT SHOCK TRANSCRIPTION FACTOR"/>
    <property type="match status" value="1"/>
</dbReference>
<keyword evidence="3" id="KW-0238">DNA-binding</keyword>
<feature type="compositionally biased region" description="Acidic residues" evidence="6">
    <location>
        <begin position="107"/>
        <end position="129"/>
    </location>
</feature>
<feature type="domain" description="HSF-type DNA-binding" evidence="7">
    <location>
        <begin position="13"/>
        <end position="154"/>
    </location>
</feature>
<dbReference type="AlphaFoldDB" id="A0A9Q0DLM3"/>
<sequence>MDVHEALVDLPINRHSFPGKLWRLVNLPGSGAVYGTVHRAVRWDPSGRGLVIRQQLFEKRFLTGGSGGLFRTTQFSSVIRQLNLYGFKKVLSPRPTGRGGGAPGPASEEEEKEEDEDDEEEEEEEEESGGLEHHFLNPYFRRGRPELLVNLRRPTKRLRNGKIEDKVEKRGSSCLGQTQQPAQVYPYSPSCPPPMKEYSGTPIPLPTWMMDEGSKPYLPLSVLHGCPGESSSPATVHTQQAVHRPEDPGQNYYNLTTQMPQYQPACYTLAYECPVPPSSVSSSVTGTGTQASPASHLGYYQNQDVQSCEDQDLKKIDFNWDAVMPFIMDEFQPSAEVGSVRVVTPEKPAPPSTDLQDSTLPHSAGSSSVEGAPGSPLEEPPPVLRSGLELEPERAVKVGAQIIVTLTRHELPGEPIILEGWFVGGSAGNAKGRLMQMLPFATIDKELQSLSTVKKVLALVTVKKRNLDLKMTSK</sequence>
<keyword evidence="9" id="KW-1185">Reference proteome</keyword>
<dbReference type="Proteomes" id="UP001148018">
    <property type="component" value="Unassembled WGS sequence"/>
</dbReference>
<keyword evidence="4" id="KW-0539">Nucleus</keyword>
<dbReference type="InterPro" id="IPR036388">
    <property type="entry name" value="WH-like_DNA-bd_sf"/>
</dbReference>
<gene>
    <name evidence="8" type="ORF">NHX12_010125</name>
</gene>
<evidence type="ECO:0000313" key="8">
    <source>
        <dbReference type="EMBL" id="KAJ3589280.1"/>
    </source>
</evidence>
<dbReference type="OrthoDB" id="6418155at2759"/>
<evidence type="ECO:0000313" key="9">
    <source>
        <dbReference type="Proteomes" id="UP001148018"/>
    </source>
</evidence>
<reference evidence="8" key="1">
    <citation type="submission" date="2022-07" db="EMBL/GenBank/DDBJ databases">
        <title>Chromosome-level genome of Muraenolepis orangiensis.</title>
        <authorList>
            <person name="Kim J."/>
        </authorList>
    </citation>
    <scope>NUCLEOTIDE SEQUENCE</scope>
    <source>
        <strain evidence="8">KU_S4_2022</strain>
        <tissue evidence="8">Muscle</tissue>
    </source>
</reference>
<dbReference type="Pfam" id="PF00447">
    <property type="entry name" value="HSF_DNA-bind"/>
    <property type="match status" value="1"/>
</dbReference>
<comment type="caution">
    <text evidence="8">The sequence shown here is derived from an EMBL/GenBank/DDBJ whole genome shotgun (WGS) entry which is preliminary data.</text>
</comment>
<evidence type="ECO:0000259" key="7">
    <source>
        <dbReference type="SMART" id="SM00415"/>
    </source>
</evidence>
<evidence type="ECO:0000256" key="4">
    <source>
        <dbReference type="ARBA" id="ARBA00023242"/>
    </source>
</evidence>
<evidence type="ECO:0000256" key="5">
    <source>
        <dbReference type="RuleBase" id="RU004020"/>
    </source>
</evidence>
<comment type="similarity">
    <text evidence="2 5">Belongs to the HSF family.</text>
</comment>
<evidence type="ECO:0000256" key="2">
    <source>
        <dbReference type="ARBA" id="ARBA00006403"/>
    </source>
</evidence>
<dbReference type="InterPro" id="IPR036390">
    <property type="entry name" value="WH_DNA-bd_sf"/>
</dbReference>
<dbReference type="GO" id="GO:0005634">
    <property type="term" value="C:nucleus"/>
    <property type="evidence" value="ECO:0007669"/>
    <property type="project" value="UniProtKB-SubCell"/>
</dbReference>
<dbReference type="PANTHER" id="PTHR10015:SF278">
    <property type="entry name" value="HEAT SHOCK FACTOR PROTEIN 5"/>
    <property type="match status" value="1"/>
</dbReference>
<feature type="region of interest" description="Disordered" evidence="6">
    <location>
        <begin position="92"/>
        <end position="136"/>
    </location>
</feature>
<dbReference type="Gene3D" id="1.10.10.10">
    <property type="entry name" value="Winged helix-like DNA-binding domain superfamily/Winged helix DNA-binding domain"/>
    <property type="match status" value="1"/>
</dbReference>
<proteinExistence type="inferred from homology"/>
<evidence type="ECO:0000256" key="3">
    <source>
        <dbReference type="ARBA" id="ARBA00023125"/>
    </source>
</evidence>
<dbReference type="InterPro" id="IPR000232">
    <property type="entry name" value="HSF_DNA-bd"/>
</dbReference>
<comment type="subcellular location">
    <subcellularLocation>
        <location evidence="1">Nucleus</location>
    </subcellularLocation>
</comment>
<protein>
    <recommendedName>
        <fullName evidence="7">HSF-type DNA-binding domain-containing protein</fullName>
    </recommendedName>
</protein>
<dbReference type="GO" id="GO:0043565">
    <property type="term" value="F:sequence-specific DNA binding"/>
    <property type="evidence" value="ECO:0007669"/>
    <property type="project" value="InterPro"/>
</dbReference>
<accession>A0A9Q0DLM3</accession>
<dbReference type="EMBL" id="JANIIK010000115">
    <property type="protein sequence ID" value="KAJ3589280.1"/>
    <property type="molecule type" value="Genomic_DNA"/>
</dbReference>
<feature type="region of interest" description="Disordered" evidence="6">
    <location>
        <begin position="344"/>
        <end position="382"/>
    </location>
</feature>
<name>A0A9Q0DLM3_9TELE</name>
<evidence type="ECO:0000256" key="6">
    <source>
        <dbReference type="SAM" id="MobiDB-lite"/>
    </source>
</evidence>
<evidence type="ECO:0000256" key="1">
    <source>
        <dbReference type="ARBA" id="ARBA00004123"/>
    </source>
</evidence>
<dbReference type="GO" id="GO:0003700">
    <property type="term" value="F:DNA-binding transcription factor activity"/>
    <property type="evidence" value="ECO:0007669"/>
    <property type="project" value="InterPro"/>
</dbReference>
<dbReference type="SUPFAM" id="SSF46785">
    <property type="entry name" value="Winged helix' DNA-binding domain"/>
    <property type="match status" value="1"/>
</dbReference>
<organism evidence="8 9">
    <name type="scientific">Muraenolepis orangiensis</name>
    <name type="common">Patagonian moray cod</name>
    <dbReference type="NCBI Taxonomy" id="630683"/>
    <lineage>
        <taxon>Eukaryota</taxon>
        <taxon>Metazoa</taxon>
        <taxon>Chordata</taxon>
        <taxon>Craniata</taxon>
        <taxon>Vertebrata</taxon>
        <taxon>Euteleostomi</taxon>
        <taxon>Actinopterygii</taxon>
        <taxon>Neopterygii</taxon>
        <taxon>Teleostei</taxon>
        <taxon>Neoteleostei</taxon>
        <taxon>Acanthomorphata</taxon>
        <taxon>Zeiogadaria</taxon>
        <taxon>Gadariae</taxon>
        <taxon>Gadiformes</taxon>
        <taxon>Muraenolepidoidei</taxon>
        <taxon>Muraenolepididae</taxon>
        <taxon>Muraenolepis</taxon>
    </lineage>
</organism>
<dbReference type="SMART" id="SM00415">
    <property type="entry name" value="HSF"/>
    <property type="match status" value="1"/>
</dbReference>
<feature type="compositionally biased region" description="Polar residues" evidence="6">
    <location>
        <begin position="353"/>
        <end position="369"/>
    </location>
</feature>